<evidence type="ECO:0000313" key="4">
    <source>
        <dbReference type="Proteomes" id="UP000199475"/>
    </source>
</evidence>
<feature type="domain" description="Putative host cell surface-exposed lipoprotein Ltp-like HTH region" evidence="2">
    <location>
        <begin position="362"/>
        <end position="405"/>
    </location>
</feature>
<dbReference type="RefSeq" id="WP_143008189.1">
    <property type="nucleotide sequence ID" value="NZ_FNGP01000001.1"/>
</dbReference>
<protein>
    <submittedName>
        <fullName evidence="3">Host cell surface-exposed lipoprotein</fullName>
    </submittedName>
</protein>
<dbReference type="EMBL" id="FNGP01000001">
    <property type="protein sequence ID" value="SDL18386.1"/>
    <property type="molecule type" value="Genomic_DNA"/>
</dbReference>
<feature type="signal peptide" evidence="1">
    <location>
        <begin position="1"/>
        <end position="27"/>
    </location>
</feature>
<keyword evidence="3" id="KW-0449">Lipoprotein</keyword>
<dbReference type="InterPro" id="IPR011434">
    <property type="entry name" value="Ltp-like_HTH"/>
</dbReference>
<evidence type="ECO:0000313" key="3">
    <source>
        <dbReference type="EMBL" id="SDL18386.1"/>
    </source>
</evidence>
<dbReference type="Gene3D" id="1.10.10.10">
    <property type="entry name" value="Winged helix-like DNA-binding domain superfamily/Winged helix DNA-binding domain"/>
    <property type="match status" value="3"/>
</dbReference>
<keyword evidence="4" id="KW-1185">Reference proteome</keyword>
<evidence type="ECO:0000256" key="1">
    <source>
        <dbReference type="SAM" id="SignalP"/>
    </source>
</evidence>
<feature type="domain" description="Putative host cell surface-exposed lipoprotein Ltp-like HTH region" evidence="2">
    <location>
        <begin position="409"/>
        <end position="449"/>
    </location>
</feature>
<keyword evidence="1" id="KW-0732">Signal</keyword>
<proteinExistence type="predicted"/>
<dbReference type="Pfam" id="PF07553">
    <property type="entry name" value="Lipoprotein_Ltp"/>
    <property type="match status" value="3"/>
</dbReference>
<name>A0A1G9I012_9ACTN</name>
<evidence type="ECO:0000259" key="2">
    <source>
        <dbReference type="Pfam" id="PF07553"/>
    </source>
</evidence>
<sequence length="456" mass="48221">MTKWGLSFLTAFLLLVGALFSSPAALADDTVVAVTAATAGTKDVGAATNVWGTVSGAPDSRVTVQALVNGNWSTSQIGKADATGFYALPLTYGSHVPGTYSYRVVAETWAGYVVSPTVTLTRVQNVKVSASTAGSKPVGAATNVWGTVTGAPNRPVTVQALVNGNWSNSRIGTTNASGFYALPLTYGMNTPGKYSFRVVVTTTAGYVVSPTVTLTRTQSVTVTASTAGSKEVGLSTNIWGTATGAPNRTVTVQAWVNGQWSNSRIGMTSSTGFYALPLTYGMYTPGTYSFRAVVSTGTGYAVSPTVTLTRTQKSVSQAQAMRAAQEYLDFMPFSRAGLIDQLEYEGFTTADATYAVDHIGADWNAQALREAKSYLEIFYFSEAGLIDQLLYDGYTEAQATYGVRNSGANWWEEAAGQAASYLEYDSFTRAEMIDQLLYDGFTADQAAYGATSVGLT</sequence>
<feature type="chain" id="PRO_5011775993" evidence="1">
    <location>
        <begin position="28"/>
        <end position="456"/>
    </location>
</feature>
<organism evidence="3 4">
    <name type="scientific">Tessaracoccus oleiagri</name>
    <dbReference type="NCBI Taxonomy" id="686624"/>
    <lineage>
        <taxon>Bacteria</taxon>
        <taxon>Bacillati</taxon>
        <taxon>Actinomycetota</taxon>
        <taxon>Actinomycetes</taxon>
        <taxon>Propionibacteriales</taxon>
        <taxon>Propionibacteriaceae</taxon>
        <taxon>Tessaracoccus</taxon>
    </lineage>
</organism>
<reference evidence="3 4" key="1">
    <citation type="submission" date="2016-10" db="EMBL/GenBank/DDBJ databases">
        <authorList>
            <person name="de Groot N.N."/>
        </authorList>
    </citation>
    <scope>NUCLEOTIDE SEQUENCE [LARGE SCALE GENOMIC DNA]</scope>
    <source>
        <strain evidence="3 4">CGMCC 1.9159</strain>
    </source>
</reference>
<dbReference type="Proteomes" id="UP000199475">
    <property type="component" value="Unassembled WGS sequence"/>
</dbReference>
<dbReference type="STRING" id="686624.SAMN04488242_0631"/>
<gene>
    <name evidence="3" type="ORF">SAMN04488242_0631</name>
</gene>
<dbReference type="AlphaFoldDB" id="A0A1G9I012"/>
<dbReference type="OrthoDB" id="8887048at2"/>
<dbReference type="InterPro" id="IPR036388">
    <property type="entry name" value="WH-like_DNA-bd_sf"/>
</dbReference>
<feature type="domain" description="Putative host cell surface-exposed lipoprotein Ltp-like HTH region" evidence="2">
    <location>
        <begin position="317"/>
        <end position="359"/>
    </location>
</feature>
<accession>A0A1G9I012</accession>